<evidence type="ECO:0000259" key="18">
    <source>
        <dbReference type="Pfam" id="PF12810"/>
    </source>
</evidence>
<keyword evidence="4" id="KW-0808">Transferase</keyword>
<feature type="compositionally biased region" description="Polar residues" evidence="16">
    <location>
        <begin position="776"/>
        <end position="786"/>
    </location>
</feature>
<evidence type="ECO:0000256" key="15">
    <source>
        <dbReference type="ARBA" id="ARBA00023180"/>
    </source>
</evidence>
<keyword evidence="12" id="KW-0829">Tyrosine-protein kinase</keyword>
<feature type="region of interest" description="Disordered" evidence="16">
    <location>
        <begin position="776"/>
        <end position="817"/>
    </location>
</feature>
<evidence type="ECO:0000256" key="12">
    <source>
        <dbReference type="ARBA" id="ARBA00023137"/>
    </source>
</evidence>
<keyword evidence="13" id="KW-1015">Disulfide bond</keyword>
<proteinExistence type="predicted"/>
<evidence type="ECO:0000256" key="2">
    <source>
        <dbReference type="ARBA" id="ARBA00011902"/>
    </source>
</evidence>
<feature type="signal peptide" evidence="17">
    <location>
        <begin position="1"/>
        <end position="25"/>
    </location>
</feature>
<keyword evidence="5" id="KW-0812">Transmembrane</keyword>
<evidence type="ECO:0000256" key="11">
    <source>
        <dbReference type="ARBA" id="ARBA00023136"/>
    </source>
</evidence>
<reference evidence="19" key="1">
    <citation type="submission" date="2022-06" db="EMBL/GenBank/DDBJ databases">
        <title>Vallitalea longa sp. nov., an anaerobic bacterium isolated from marine sediment.</title>
        <authorList>
            <person name="Hirano S."/>
            <person name="Terahara T."/>
            <person name="Mori K."/>
            <person name="Hamada M."/>
            <person name="Matsumoto R."/>
            <person name="Kobayashi T."/>
        </authorList>
    </citation>
    <scope>NUCLEOTIDE SEQUENCE</scope>
    <source>
        <strain evidence="19">SH18-1</strain>
    </source>
</reference>
<evidence type="ECO:0000256" key="8">
    <source>
        <dbReference type="ARBA" id="ARBA00022777"/>
    </source>
</evidence>
<keyword evidence="3" id="KW-1003">Cell membrane</keyword>
<evidence type="ECO:0000313" key="20">
    <source>
        <dbReference type="Proteomes" id="UP001144256"/>
    </source>
</evidence>
<feature type="domain" description="ALK/LTK-like glycine-rich" evidence="18">
    <location>
        <begin position="1452"/>
        <end position="1635"/>
    </location>
</feature>
<evidence type="ECO:0000256" key="13">
    <source>
        <dbReference type="ARBA" id="ARBA00023157"/>
    </source>
</evidence>
<keyword evidence="11" id="KW-0472">Membrane</keyword>
<evidence type="ECO:0000256" key="9">
    <source>
        <dbReference type="ARBA" id="ARBA00022840"/>
    </source>
</evidence>
<dbReference type="GO" id="GO:0005886">
    <property type="term" value="C:plasma membrane"/>
    <property type="evidence" value="ECO:0007669"/>
    <property type="project" value="UniProtKB-SubCell"/>
</dbReference>
<comment type="caution">
    <text evidence="19">The sequence shown here is derived from an EMBL/GenBank/DDBJ whole genome shotgun (WGS) entry which is preliminary data.</text>
</comment>
<gene>
    <name evidence="19" type="ORF">SH1V18_10860</name>
</gene>
<feature type="chain" id="PRO_5040945100" description="receptor protein-tyrosine kinase" evidence="17">
    <location>
        <begin position="26"/>
        <end position="2254"/>
    </location>
</feature>
<organism evidence="19 20">
    <name type="scientific">Vallitalea longa</name>
    <dbReference type="NCBI Taxonomy" id="2936439"/>
    <lineage>
        <taxon>Bacteria</taxon>
        <taxon>Bacillati</taxon>
        <taxon>Bacillota</taxon>
        <taxon>Clostridia</taxon>
        <taxon>Lachnospirales</taxon>
        <taxon>Vallitaleaceae</taxon>
        <taxon>Vallitalea</taxon>
    </lineage>
</organism>
<evidence type="ECO:0000256" key="3">
    <source>
        <dbReference type="ARBA" id="ARBA00022475"/>
    </source>
</evidence>
<evidence type="ECO:0000256" key="1">
    <source>
        <dbReference type="ARBA" id="ARBA00004251"/>
    </source>
</evidence>
<dbReference type="EC" id="2.7.10.1" evidence="2"/>
<keyword evidence="6 17" id="KW-0732">Signal</keyword>
<keyword evidence="20" id="KW-1185">Reference proteome</keyword>
<keyword evidence="15" id="KW-0325">Glycoprotein</keyword>
<evidence type="ECO:0000256" key="14">
    <source>
        <dbReference type="ARBA" id="ARBA00023170"/>
    </source>
</evidence>
<dbReference type="Pfam" id="PF12810">
    <property type="entry name" value="ALK_LTK_GRD"/>
    <property type="match status" value="1"/>
</dbReference>
<evidence type="ECO:0000256" key="7">
    <source>
        <dbReference type="ARBA" id="ARBA00022741"/>
    </source>
</evidence>
<dbReference type="GO" id="GO:0004714">
    <property type="term" value="F:transmembrane receptor protein tyrosine kinase activity"/>
    <property type="evidence" value="ECO:0007669"/>
    <property type="project" value="UniProtKB-EC"/>
</dbReference>
<dbReference type="EMBL" id="BRLB01000001">
    <property type="protein sequence ID" value="GKX28606.1"/>
    <property type="molecule type" value="Genomic_DNA"/>
</dbReference>
<evidence type="ECO:0000256" key="17">
    <source>
        <dbReference type="SAM" id="SignalP"/>
    </source>
</evidence>
<dbReference type="Proteomes" id="UP001144256">
    <property type="component" value="Unassembled WGS sequence"/>
</dbReference>
<keyword evidence="8" id="KW-0418">Kinase</keyword>
<evidence type="ECO:0000256" key="4">
    <source>
        <dbReference type="ARBA" id="ARBA00022679"/>
    </source>
</evidence>
<evidence type="ECO:0000256" key="6">
    <source>
        <dbReference type="ARBA" id="ARBA00022729"/>
    </source>
</evidence>
<keyword evidence="7" id="KW-0547">Nucleotide-binding</keyword>
<comment type="subcellular location">
    <subcellularLocation>
        <location evidence="1">Cell membrane</location>
        <topology evidence="1">Single-pass type I membrane protein</topology>
    </subcellularLocation>
</comment>
<evidence type="ECO:0000313" key="19">
    <source>
        <dbReference type="EMBL" id="GKX28606.1"/>
    </source>
</evidence>
<keyword evidence="14" id="KW-0675">Receptor</keyword>
<sequence>MKKVISCMLVIVLIFASFNTIDINAGITGNAGSLPAGGTANLKGGGIIETTCFRVGIEQQSVKTPIDYNKDCKKSMQDQIEDEYVDRFPDVNFSFIFVPRADYVLPRDTMLGWYVPGAGSLDYATDAHVTYKVRPQSNVTDEVTEHVYADKIKDKVKTLADYSKLAENDAWKKYLLDGDSNEAKSADALAAEDLWSYFFTNYTSTKAPIEFKLKEYVKPVDFRTASEAEVVNNKVNYLDLLMTLYSMSYDNQKRYYRDEINRYIRGNDQKANPTLITIDTCIKVTADEFGSSYLFLPTTYYLEYSAGITPGNRFFENSSKALGNNPTYNMDATGLGHSFQIMDNLINRSIQAQPDKPRITDINDISSNCFAWGITGVLGKARLYTQTDKAVWSPRSKYTGIMEALTFKGSHIGFLVIDSGAATAPPIDLSGSFSVKASDPEITPIKDREVIGDCPIISIKGILKKDEENKWNNVYDRIKDFQSGHPMIKVNLNVSGDDSELADTGDRLNANSKVTGNNKWVPVDKDWLLDFMKGKEEIDFTHNLMDFSIPYSSRKEFIYTADIQVLLDPDEKVITLTGEPASDNKVYVNGDEPDLSVSYTSGFRGWSELKSGSPGYEKFEAMAGTPTTEPLYFISGGSEFIVDFSATYKKNLEVERTYKSVFSGNVPSEFMKGDQAGEYTVPSPSGEKTCDLKVNVHGGDCTVSATWKGDIPNNAKAVSEKGTGRVSVTCSADPDWRKYRADEKLAQAWVKAVNSYTISHTAASDGKTRTFNKWNARMNPSTSPPTDTHDSDSNITHKDVPYIDEDGNKKTKSEPVYGPCEAKAEPSGPGHYTIKVTASIPPHCVCGGEHENIMPPVEDTWTQKITYDTFQIDKAQVWKIDRSNLDGTINLLETDDVTATIKKGDPNIFYNIAATETSKDGRLRYSLEPQMLDTVVWNEGPRTNKSNGKGTNYAANITAPQHNADWATGILYNNPSYSNTLDYHLNNSDSTDQDTVEFKKFEERRAMKNTATVISDYLILQTSSGDQAILYYEKESTEKKAQENFDKVVIPSQEMWENNPESAAKMEEDSINVGSYNGNFTNPNKKYKGSGDKHKTKTIFDSDPAKVVYRPSRPSSLMLYAGNLDVPDTKPNGEYTVGDSTLYYKHILNEKGKSLMYKDEYCSDYRTSGLVVDTTYSDNHTDINDIVIHNPVSSQDAMVMPVEDAMDQRTDSTSILGGNLQEDYIEYVTKLKEIHPKQEFLYNGNAEEVSNLVDIINWQKVSTGTGAVLKQLTNLSKIAGKGSFYIKPPDETTKLAKYSTTTIGSENRNYNFSGKIIVKDCIGYFEIKALNDDGKTLKIWTANSSGTSFTTPKNTVELEVNIIAKKQSGKSGYVIADDLSLTLKDGEKDEWYPLKYTIYQEFDVNNSDYVKPYTIDNPEYQPEQKIKNPNYVKPSYTYEYSGNYQEFTVPVTGTYTLEVWGAQGGGNYGGKGGYSKGNYYLTKGDTARVYVGGQGGKYSGTGYQTVPGGYNGGGSGYGDQRASGGGGATDIRIGGTTLINRVIVAGGGGGQGISSSTYSGGAGGGYAGQDGNRGGYGATQTYGYTKGLGGNGSSSVSSPDNGGGGGGWYGGYGGKDDEAGGGGGSGYIGSVANGYTDVGVREGNGYATITSPSQNEEPEYITIPAKGEPTITINNAHYVPAVVEERIGDAGQTEKVVVKPAKGIPWIQGLAPSLKSYTEVDKTKSQPPDDWYETVEVVIPANPTVPIPGMGNVTAGDFLTLDYPFTVHYPNEGDFYGDGCYGISRTTYNRGKGFVDNMDTTKWTKEKFVKFEFNVIYEGVLYRSGTEISLDVDEEFFEFYLPLANKEAISAGVEFYSVAINGNIVNNSYETNKKRDSNKKAKHSSFKGYNIDLLGRIGNMVIEDTGDFRFANLFKTPKYPTEWLIPNVVKDVDTSNQNQYVGSTYDIRGKLATRYTEYLNTFGTLNFLETKPLEFPLTPSMNNIPALVKQPLRIGYPIFMDIQTIGNYYSSLQVIPYYYKLDLGTGDITKVDVYMRDGDGYVPINIYGNATADWDPDSVYHQPIKLDWEDNKARRNYTSDERDITLEVQELMYNINESGDVVPIAIPTGNDYIYGIPQLLKLDGRNRTFIGTSMTQGIDRNPGDVLDEFEYEEQAQRWHFSLKLPSSSIFVETGKKPTQANIDSVMNNTSVIISALDIKCVGDTYVLNYKHQGGNGSVNIVGKDYSLTKIPQSVVAVFSASKSSADDLDTSGTH</sequence>
<dbReference type="RefSeq" id="WP_281813070.1">
    <property type="nucleotide sequence ID" value="NZ_BRLB01000001.1"/>
</dbReference>
<accession>A0A9W6DDC8</accession>
<evidence type="ECO:0000256" key="16">
    <source>
        <dbReference type="SAM" id="MobiDB-lite"/>
    </source>
</evidence>
<protein>
    <recommendedName>
        <fullName evidence="2">receptor protein-tyrosine kinase</fullName>
        <ecNumber evidence="2">2.7.10.1</ecNumber>
    </recommendedName>
</protein>
<feature type="compositionally biased region" description="Basic and acidic residues" evidence="16">
    <location>
        <begin position="787"/>
        <end position="813"/>
    </location>
</feature>
<keyword evidence="9" id="KW-0067">ATP-binding</keyword>
<keyword evidence="10" id="KW-1133">Transmembrane helix</keyword>
<evidence type="ECO:0000256" key="5">
    <source>
        <dbReference type="ARBA" id="ARBA00022692"/>
    </source>
</evidence>
<name>A0A9W6DDC8_9FIRM</name>
<dbReference type="InterPro" id="IPR055163">
    <property type="entry name" value="ALK/LTK-like_GRD"/>
</dbReference>
<evidence type="ECO:0000256" key="10">
    <source>
        <dbReference type="ARBA" id="ARBA00022989"/>
    </source>
</evidence>
<dbReference type="GO" id="GO:0005524">
    <property type="term" value="F:ATP binding"/>
    <property type="evidence" value="ECO:0007669"/>
    <property type="project" value="UniProtKB-KW"/>
</dbReference>